<sequence>LVSSKQLTTFSDFRCCADRDFLSATDYVQYLHDYCSKFRLWPSIELGAEVRNIQGRPPQSYVVEHAKKGGEVLRWRCDAVAVMHSSKFKTKSQFGINKTVMIVGSGETGADVAYLAVNSPTKQVLMCHKDGFHFAPKRNPGPVLLPILSRKPSPSEPGIPIDVSRANLFDTTYVHQALRKSMILWEYYHYYIRVLLWVCSGTTSGMDQWVGEISRARHHPSKIFFNKSMKVCPYLSLPYRPKQPGPSLWLY</sequence>
<dbReference type="SUPFAM" id="SSF51905">
    <property type="entry name" value="FAD/NAD(P)-binding domain"/>
    <property type="match status" value="1"/>
</dbReference>
<dbReference type="AlphaFoldDB" id="W9YVM9"/>
<evidence type="ECO:0000256" key="3">
    <source>
        <dbReference type="ARBA" id="ARBA00023002"/>
    </source>
</evidence>
<dbReference type="OrthoDB" id="10254665at2759"/>
<keyword evidence="3" id="KW-0560">Oxidoreductase</keyword>
<dbReference type="VEuPathDB" id="FungiDB:FOMG_19630"/>
<dbReference type="Gene3D" id="3.50.50.60">
    <property type="entry name" value="FAD/NAD(P)-binding domain"/>
    <property type="match status" value="1"/>
</dbReference>
<accession>W9YVM9</accession>
<gene>
    <name evidence="4" type="ORF">FOMG_19630</name>
</gene>
<dbReference type="PANTHER" id="PTHR23023">
    <property type="entry name" value="DIMETHYLANILINE MONOOXYGENASE"/>
    <property type="match status" value="1"/>
</dbReference>
<evidence type="ECO:0000256" key="1">
    <source>
        <dbReference type="ARBA" id="ARBA00022630"/>
    </source>
</evidence>
<proteinExistence type="predicted"/>
<name>W9YVM9_FUSOX</name>
<dbReference type="InterPro" id="IPR036188">
    <property type="entry name" value="FAD/NAD-bd_sf"/>
</dbReference>
<dbReference type="HOGENOM" id="CLU_006909_7_5_1"/>
<reference evidence="4" key="2">
    <citation type="submission" date="2014-02" db="EMBL/GenBank/DDBJ databases">
        <title>Annotation of the Genome Sequence of Fusarium oxysporum f. sp. melonis 26406.</title>
        <authorList>
            <consortium name="The Broad Institute Genomics Platform"/>
            <person name="Ma L.-J."/>
            <person name="Corby-Kistler H."/>
            <person name="Broz K."/>
            <person name="Gale L.R."/>
            <person name="Jonkers W."/>
            <person name="O'Donnell K."/>
            <person name="Ploetz R."/>
            <person name="Steinberg C."/>
            <person name="Schwartz D.C."/>
            <person name="VanEtten H."/>
            <person name="Zhou S."/>
            <person name="Young S.K."/>
            <person name="Zeng Q."/>
            <person name="Gargeya S."/>
            <person name="Fitzgerald M."/>
            <person name="Abouelleil A."/>
            <person name="Alvarado L."/>
            <person name="Chapman S.B."/>
            <person name="Gainer-Dewar J."/>
            <person name="Goldberg J."/>
            <person name="Griggs A."/>
            <person name="Gujja S."/>
            <person name="Hansen M."/>
            <person name="Howarth C."/>
            <person name="Imamovic A."/>
            <person name="Ireland A."/>
            <person name="Larimer J."/>
            <person name="McCowan C."/>
            <person name="Murphy C."/>
            <person name="Pearson M."/>
            <person name="Poon T.W."/>
            <person name="Priest M."/>
            <person name="Roberts A."/>
            <person name="Saif S."/>
            <person name="Shea T."/>
            <person name="Sykes S."/>
            <person name="Wortman J."/>
            <person name="Nusbaum C."/>
            <person name="Birren B."/>
        </authorList>
    </citation>
    <scope>NUCLEOTIDE SEQUENCE</scope>
    <source>
        <strain evidence="4">26406</strain>
    </source>
</reference>
<dbReference type="GO" id="GO:0016491">
    <property type="term" value="F:oxidoreductase activity"/>
    <property type="evidence" value="ECO:0007669"/>
    <property type="project" value="UniProtKB-KW"/>
</dbReference>
<organism evidence="4">
    <name type="scientific">Fusarium oxysporum f. sp. melonis 26406</name>
    <dbReference type="NCBI Taxonomy" id="1089452"/>
    <lineage>
        <taxon>Eukaryota</taxon>
        <taxon>Fungi</taxon>
        <taxon>Dikarya</taxon>
        <taxon>Ascomycota</taxon>
        <taxon>Pezizomycotina</taxon>
        <taxon>Sordariomycetes</taxon>
        <taxon>Hypocreomycetidae</taxon>
        <taxon>Hypocreales</taxon>
        <taxon>Nectriaceae</taxon>
        <taxon>Fusarium</taxon>
        <taxon>Fusarium oxysporum species complex</taxon>
    </lineage>
</organism>
<dbReference type="EMBL" id="KI980703">
    <property type="protein sequence ID" value="EXK23609.1"/>
    <property type="molecule type" value="Genomic_DNA"/>
</dbReference>
<dbReference type="Proteomes" id="UP000030703">
    <property type="component" value="Unassembled WGS sequence"/>
</dbReference>
<feature type="non-terminal residue" evidence="4">
    <location>
        <position position="251"/>
    </location>
</feature>
<feature type="non-terminal residue" evidence="4">
    <location>
        <position position="1"/>
    </location>
</feature>
<keyword evidence="1" id="KW-0285">Flavoprotein</keyword>
<protein>
    <submittedName>
        <fullName evidence="4">Uncharacterized protein</fullName>
    </submittedName>
</protein>
<evidence type="ECO:0000313" key="4">
    <source>
        <dbReference type="EMBL" id="EXK23609.1"/>
    </source>
</evidence>
<keyword evidence="2" id="KW-0274">FAD</keyword>
<reference evidence="4" key="1">
    <citation type="submission" date="2012-04" db="EMBL/GenBank/DDBJ databases">
        <title>The Genome Sequence of Fusarium oxysporum melonis.</title>
        <authorList>
            <consortium name="The Broad Institute Genome Sequencing Platform"/>
            <person name="Ma L.-J."/>
            <person name="Gale L.R."/>
            <person name="Schwartz D.C."/>
            <person name="Zhou S."/>
            <person name="Corby-Kistler H."/>
            <person name="Young S.K."/>
            <person name="Zeng Q."/>
            <person name="Gargeya S."/>
            <person name="Fitzgerald M."/>
            <person name="Haas B."/>
            <person name="Abouelleil A."/>
            <person name="Alvarado L."/>
            <person name="Arachchi H.M."/>
            <person name="Berlin A."/>
            <person name="Brown A."/>
            <person name="Chapman S.B."/>
            <person name="Chen Z."/>
            <person name="Dunbar C."/>
            <person name="Freedman E."/>
            <person name="Gearin G."/>
            <person name="Goldberg J."/>
            <person name="Griggs A."/>
            <person name="Gujja S."/>
            <person name="Heiman D."/>
            <person name="Howarth C."/>
            <person name="Larson L."/>
            <person name="Lui A."/>
            <person name="MacDonald P.J.P."/>
            <person name="Montmayeur A."/>
            <person name="Murphy C."/>
            <person name="Neiman D."/>
            <person name="Pearson M."/>
            <person name="Priest M."/>
            <person name="Roberts A."/>
            <person name="Saif S."/>
            <person name="Shea T."/>
            <person name="Shenoy N."/>
            <person name="Sisk P."/>
            <person name="Stolte C."/>
            <person name="Sykes S."/>
            <person name="Wortman J."/>
            <person name="Nusbaum C."/>
            <person name="Birren B."/>
        </authorList>
    </citation>
    <scope>NUCLEOTIDE SEQUENCE</scope>
    <source>
        <strain evidence="4">26406</strain>
    </source>
</reference>
<evidence type="ECO:0000256" key="2">
    <source>
        <dbReference type="ARBA" id="ARBA00022827"/>
    </source>
</evidence>
<dbReference type="InterPro" id="IPR050346">
    <property type="entry name" value="FMO-like"/>
</dbReference>